<dbReference type="EMBL" id="HBUF01411682">
    <property type="protein sequence ID" value="CAG6739172.1"/>
    <property type="molecule type" value="Transcribed_RNA"/>
</dbReference>
<dbReference type="EMBL" id="HBUF01411681">
    <property type="protein sequence ID" value="CAG6739171.1"/>
    <property type="molecule type" value="Transcribed_RNA"/>
</dbReference>
<reference evidence="1" key="1">
    <citation type="submission" date="2021-05" db="EMBL/GenBank/DDBJ databases">
        <authorList>
            <person name="Alioto T."/>
            <person name="Alioto T."/>
            <person name="Gomez Garrido J."/>
        </authorList>
    </citation>
    <scope>NUCLEOTIDE SEQUENCE</scope>
</reference>
<dbReference type="EMBL" id="HBUF01069839">
    <property type="protein sequence ID" value="CAG6629147.1"/>
    <property type="molecule type" value="Transcribed_RNA"/>
</dbReference>
<protein>
    <submittedName>
        <fullName evidence="1">Uncharacterized protein</fullName>
    </submittedName>
</protein>
<accession>A0A8D8VMR9</accession>
<name>A0A8D8VMR9_9HEMI</name>
<organism evidence="1">
    <name type="scientific">Cacopsylla melanoneura</name>
    <dbReference type="NCBI Taxonomy" id="428564"/>
    <lineage>
        <taxon>Eukaryota</taxon>
        <taxon>Metazoa</taxon>
        <taxon>Ecdysozoa</taxon>
        <taxon>Arthropoda</taxon>
        <taxon>Hexapoda</taxon>
        <taxon>Insecta</taxon>
        <taxon>Pterygota</taxon>
        <taxon>Neoptera</taxon>
        <taxon>Paraneoptera</taxon>
        <taxon>Hemiptera</taxon>
        <taxon>Sternorrhyncha</taxon>
        <taxon>Psylloidea</taxon>
        <taxon>Psyllidae</taxon>
        <taxon>Psyllinae</taxon>
        <taxon>Cacopsylla</taxon>
    </lineage>
</organism>
<dbReference type="EMBL" id="HBUF01411683">
    <property type="protein sequence ID" value="CAG6739173.1"/>
    <property type="molecule type" value="Transcribed_RNA"/>
</dbReference>
<dbReference type="AlphaFoldDB" id="A0A8D8VMR9"/>
<evidence type="ECO:0000313" key="1">
    <source>
        <dbReference type="EMBL" id="CAG6629147.1"/>
    </source>
</evidence>
<proteinExistence type="predicted"/>
<sequence length="127" mass="13770">MFSLHDFCFANASSSFVHFDTLSAVVASVVNTTTELLLGKACMRDATAANSPSVVLLNPATSFFELPVLNGEPFEYLVDTSGLSVPEVLIVSCRGLFFRLPTWNTSPVLLLPVGDVAAKAIYLRKWL</sequence>